<reference evidence="3" key="1">
    <citation type="journal article" date="2014" name="Int. J. Syst. Evol. Microbiol.">
        <title>Complete genome sequence of Corynebacterium casei LMG S-19264T (=DSM 44701T), isolated from a smear-ripened cheese.</title>
        <authorList>
            <consortium name="US DOE Joint Genome Institute (JGI-PGF)"/>
            <person name="Walter F."/>
            <person name="Albersmeier A."/>
            <person name="Kalinowski J."/>
            <person name="Ruckert C."/>
        </authorList>
    </citation>
    <scope>NUCLEOTIDE SEQUENCE</scope>
    <source>
        <strain evidence="3">CGMCC 1.12785</strain>
    </source>
</reference>
<reference evidence="3" key="2">
    <citation type="submission" date="2020-09" db="EMBL/GenBank/DDBJ databases">
        <authorList>
            <person name="Sun Q."/>
            <person name="Zhou Y."/>
        </authorList>
    </citation>
    <scope>NUCLEOTIDE SEQUENCE</scope>
    <source>
        <strain evidence="3">CGMCC 1.12785</strain>
    </source>
</reference>
<evidence type="ECO:0000256" key="2">
    <source>
        <dbReference type="SAM" id="MobiDB-lite"/>
    </source>
</evidence>
<dbReference type="PANTHER" id="PTHR36512:SF3">
    <property type="entry name" value="BLR5678 PROTEIN"/>
    <property type="match status" value="1"/>
</dbReference>
<dbReference type="SUPFAM" id="SSF56266">
    <property type="entry name" value="DmpA/ArgJ-like"/>
    <property type="match status" value="1"/>
</dbReference>
<keyword evidence="4" id="KW-1185">Reference proteome</keyword>
<feature type="region of interest" description="Disordered" evidence="2">
    <location>
        <begin position="1"/>
        <end position="35"/>
    </location>
</feature>
<dbReference type="PANTHER" id="PTHR36512">
    <property type="entry name" value="D-AMINOPEPTIDASE"/>
    <property type="match status" value="1"/>
</dbReference>
<evidence type="ECO:0000313" key="3">
    <source>
        <dbReference type="EMBL" id="GGA14346.1"/>
    </source>
</evidence>
<evidence type="ECO:0000313" key="4">
    <source>
        <dbReference type="Proteomes" id="UP000616114"/>
    </source>
</evidence>
<dbReference type="EMBL" id="BMFY01000006">
    <property type="protein sequence ID" value="GGA14346.1"/>
    <property type="molecule type" value="Genomic_DNA"/>
</dbReference>
<comment type="similarity">
    <text evidence="1">Belongs to the peptidase S58 family.</text>
</comment>
<dbReference type="RefSeq" id="WP_188550460.1">
    <property type="nucleotide sequence ID" value="NZ_BMFY01000006.1"/>
</dbReference>
<gene>
    <name evidence="3" type="ORF">GCM10011333_16560</name>
</gene>
<organism evidence="3 4">
    <name type="scientific">Sediminivirga luteola</name>
    <dbReference type="NCBI Taxonomy" id="1774748"/>
    <lineage>
        <taxon>Bacteria</taxon>
        <taxon>Bacillati</taxon>
        <taxon>Actinomycetota</taxon>
        <taxon>Actinomycetes</taxon>
        <taxon>Micrococcales</taxon>
        <taxon>Brevibacteriaceae</taxon>
        <taxon>Sediminivirga</taxon>
    </lineage>
</organism>
<accession>A0A8J2TXV4</accession>
<dbReference type="Proteomes" id="UP000616114">
    <property type="component" value="Unassembled WGS sequence"/>
</dbReference>
<dbReference type="GO" id="GO:0004177">
    <property type="term" value="F:aminopeptidase activity"/>
    <property type="evidence" value="ECO:0007669"/>
    <property type="project" value="TreeGrafter"/>
</dbReference>
<sequence>MTEYQTVSSPAEDAPFGPPRLIPEPAFGGPGNDDVARAPVRSTGRALLEYDFPGVLVGSAHYEEGPTGATVIHVPAGARTATDPRGGAVGLSGAYSFNHAICLAGGSVYGLAAGAGVSDELLARKGNSTAFADLAEVSSAIIYDFSARDTAVAPDAALGRAAVRWAEEGTVPLGLAGAGIRASAGKVDWSRAELTGQGAAFRRIGDIRMLAVVVPNPVGVIVDRSGRIVRGNYDAAQDVRRHPALDFERALAAGIPVPVQPGNTTIGALITNVKLSDIELNQLCLQVHSSMHRGIQPFHTSMDGDTLFTLTTDEVDLPAPDPSVGRLSVSSAGLGALASEVMWDAILEAAR</sequence>
<dbReference type="InterPro" id="IPR016117">
    <property type="entry name" value="ArgJ-like_dom_sf"/>
</dbReference>
<protein>
    <submittedName>
        <fullName evidence="3">Peptidase S58</fullName>
    </submittedName>
</protein>
<proteinExistence type="inferred from homology"/>
<dbReference type="Pfam" id="PF03576">
    <property type="entry name" value="Peptidase_S58"/>
    <property type="match status" value="1"/>
</dbReference>
<dbReference type="AlphaFoldDB" id="A0A8J2TXV4"/>
<evidence type="ECO:0000256" key="1">
    <source>
        <dbReference type="ARBA" id="ARBA00007068"/>
    </source>
</evidence>
<dbReference type="InterPro" id="IPR005321">
    <property type="entry name" value="Peptidase_S58_DmpA"/>
</dbReference>
<comment type="caution">
    <text evidence="3">The sequence shown here is derived from an EMBL/GenBank/DDBJ whole genome shotgun (WGS) entry which is preliminary data.</text>
</comment>
<dbReference type="Gene3D" id="3.60.70.12">
    <property type="entry name" value="L-amino peptidase D-ALA esterase/amidase"/>
    <property type="match status" value="1"/>
</dbReference>
<name>A0A8J2TXV4_9MICO</name>